<dbReference type="InterPro" id="IPR045851">
    <property type="entry name" value="AMP-bd_C_sf"/>
</dbReference>
<dbReference type="Gene3D" id="3.30.300.30">
    <property type="match status" value="1"/>
</dbReference>
<evidence type="ECO:0000259" key="3">
    <source>
        <dbReference type="Pfam" id="PF00501"/>
    </source>
</evidence>
<dbReference type="GO" id="GO:0031956">
    <property type="term" value="F:medium-chain fatty acid-CoA ligase activity"/>
    <property type="evidence" value="ECO:0007669"/>
    <property type="project" value="TreeGrafter"/>
</dbReference>
<proteinExistence type="inferred from homology"/>
<dbReference type="EMBL" id="ASHX02000001">
    <property type="protein sequence ID" value="OEJ95851.1"/>
    <property type="molecule type" value="Genomic_DNA"/>
</dbReference>
<evidence type="ECO:0000256" key="1">
    <source>
        <dbReference type="ARBA" id="ARBA00006432"/>
    </source>
</evidence>
<name>A0A1D3DU45_9ACTN</name>
<dbReference type="RefSeq" id="WP_023588194.1">
    <property type="nucleotide sequence ID" value="NZ_ASHX02000001.1"/>
</dbReference>
<dbReference type="STRING" id="1306406.J116_016580"/>
<reference evidence="4 5" key="1">
    <citation type="journal article" date="2013" name="Genome Announc.">
        <title>Genome Sequence of Streptomyces violaceusniger Strain SPC6, a Halotolerant Streptomycete That Exhibits Rapid Growth and Development.</title>
        <authorList>
            <person name="Chen X."/>
            <person name="Zhang B."/>
            <person name="Zhang W."/>
            <person name="Wu X."/>
            <person name="Zhang M."/>
            <person name="Chen T."/>
            <person name="Liu G."/>
            <person name="Dyson P."/>
        </authorList>
    </citation>
    <scope>NUCLEOTIDE SEQUENCE [LARGE SCALE GENOMIC DNA]</scope>
    <source>
        <strain evidence="4 5">SPC6</strain>
    </source>
</reference>
<gene>
    <name evidence="4" type="ORF">J116_016580</name>
</gene>
<feature type="domain" description="AMP-dependent synthetase/ligase" evidence="3">
    <location>
        <begin position="11"/>
        <end position="348"/>
    </location>
</feature>
<dbReference type="AlphaFoldDB" id="A0A1D3DU45"/>
<dbReference type="eggNOG" id="COG0318">
    <property type="taxonomic scope" value="Bacteria"/>
</dbReference>
<evidence type="ECO:0000313" key="5">
    <source>
        <dbReference type="Proteomes" id="UP000095329"/>
    </source>
</evidence>
<dbReference type="Gene3D" id="3.40.50.12780">
    <property type="entry name" value="N-terminal domain of ligase-like"/>
    <property type="match status" value="1"/>
</dbReference>
<evidence type="ECO:0000256" key="2">
    <source>
        <dbReference type="ARBA" id="ARBA00022598"/>
    </source>
</evidence>
<comment type="caution">
    <text evidence="4">The sequence shown here is derived from an EMBL/GenBank/DDBJ whole genome shotgun (WGS) entry which is preliminary data.</text>
</comment>
<comment type="similarity">
    <text evidence="1">Belongs to the ATP-dependent AMP-binding enzyme family.</text>
</comment>
<keyword evidence="2" id="KW-0436">Ligase</keyword>
<keyword evidence="5" id="KW-1185">Reference proteome</keyword>
<sequence length="487" mass="51278">MSGVLTRAVADVAARHPGKVAVRDVDGTDVTYGELVTRVERLAAGLHARGVREGDTVAFALPNSARYVALILALASLGARYVPLMGDFTPEETARALDQARPVLLVAARPHHAAGAVPEVAPEALEDASAPPAPVPPEPYAGLFRQLWTSGSTGFPKMMVWRQDRFVTERRRWLADTGMTDADTYYCRHPLDVAHATDLHVFAALLGGARLVLADPAAPAEAHLERLRAERATVMSALPGHYADLVGAAVRTGDRGGLPELRRPLCGGAYLPPAVVRDADEVLGVRIRQIYGSTEFGIALGNMADQVQTSGAMVPVRGVGARVAPLSNRAPDTGELVLRSDCTSEGYLFADEANARTFRDGEFWTGDVAERLPGGAFRIVGRVTEVLATPAGPLLAPVLDAEIADACPGTAAVSLPLDPGAFTGRVAVAVRPAPDAAAQDVVKQVETLLAGHGLDGSAHVVDAIPRTPVGKVDKPRLRTRLGLAGKR</sequence>
<evidence type="ECO:0000313" key="4">
    <source>
        <dbReference type="EMBL" id="OEJ95851.1"/>
    </source>
</evidence>
<dbReference type="SUPFAM" id="SSF56801">
    <property type="entry name" value="Acetyl-CoA synthetase-like"/>
    <property type="match status" value="1"/>
</dbReference>
<organism evidence="4 5">
    <name type="scientific">Streptomyces thermolilacinus SPC6</name>
    <dbReference type="NCBI Taxonomy" id="1306406"/>
    <lineage>
        <taxon>Bacteria</taxon>
        <taxon>Bacillati</taxon>
        <taxon>Actinomycetota</taxon>
        <taxon>Actinomycetes</taxon>
        <taxon>Kitasatosporales</taxon>
        <taxon>Streptomycetaceae</taxon>
        <taxon>Streptomyces</taxon>
    </lineage>
</organism>
<dbReference type="PANTHER" id="PTHR43201">
    <property type="entry name" value="ACYL-COA SYNTHETASE"/>
    <property type="match status" value="1"/>
</dbReference>
<dbReference type="GO" id="GO:0006631">
    <property type="term" value="P:fatty acid metabolic process"/>
    <property type="evidence" value="ECO:0007669"/>
    <property type="project" value="TreeGrafter"/>
</dbReference>
<dbReference type="Pfam" id="PF00501">
    <property type="entry name" value="AMP-binding"/>
    <property type="match status" value="1"/>
</dbReference>
<dbReference type="InterPro" id="IPR042099">
    <property type="entry name" value="ANL_N_sf"/>
</dbReference>
<protein>
    <recommendedName>
        <fullName evidence="3">AMP-dependent synthetase/ligase domain-containing protein</fullName>
    </recommendedName>
</protein>
<dbReference type="InterPro" id="IPR000873">
    <property type="entry name" value="AMP-dep_synth/lig_dom"/>
</dbReference>
<accession>A0A1D3DU45</accession>
<dbReference type="OrthoDB" id="6794385at2"/>
<dbReference type="Proteomes" id="UP000095329">
    <property type="component" value="Unassembled WGS sequence"/>
</dbReference>
<dbReference type="PANTHER" id="PTHR43201:SF5">
    <property type="entry name" value="MEDIUM-CHAIN ACYL-COA LIGASE ACSF2, MITOCHONDRIAL"/>
    <property type="match status" value="1"/>
</dbReference>